<dbReference type="PANTHER" id="PTHR42659">
    <property type="entry name" value="XANTHINE DEHYDROGENASE SUBUNIT C-RELATED"/>
    <property type="match status" value="1"/>
</dbReference>
<dbReference type="PANTHER" id="PTHR42659:SF2">
    <property type="entry name" value="XANTHINE DEHYDROGENASE SUBUNIT C-RELATED"/>
    <property type="match status" value="1"/>
</dbReference>
<dbReference type="InterPro" id="IPR036683">
    <property type="entry name" value="CO_DH_flav_C_dom_sf"/>
</dbReference>
<keyword evidence="2" id="KW-0274">FAD</keyword>
<evidence type="ECO:0000313" key="5">
    <source>
        <dbReference type="EMBL" id="SVB10975.1"/>
    </source>
</evidence>
<gene>
    <name evidence="5" type="ORF">METZ01_LOCUS163829</name>
</gene>
<reference evidence="5" key="1">
    <citation type="submission" date="2018-05" db="EMBL/GenBank/DDBJ databases">
        <authorList>
            <person name="Lanie J.A."/>
            <person name="Ng W.-L."/>
            <person name="Kazmierczak K.M."/>
            <person name="Andrzejewski T.M."/>
            <person name="Davidsen T.M."/>
            <person name="Wayne K.J."/>
            <person name="Tettelin H."/>
            <person name="Glass J.I."/>
            <person name="Rusch D."/>
            <person name="Podicherti R."/>
            <person name="Tsui H.-C.T."/>
            <person name="Winkler M.E."/>
        </authorList>
    </citation>
    <scope>NUCLEOTIDE SEQUENCE</scope>
</reference>
<dbReference type="InterPro" id="IPR002346">
    <property type="entry name" value="Mopterin_DH_FAD-bd"/>
</dbReference>
<accession>A0A382BAY6</accession>
<evidence type="ECO:0000256" key="2">
    <source>
        <dbReference type="ARBA" id="ARBA00022827"/>
    </source>
</evidence>
<dbReference type="InterPro" id="IPR016167">
    <property type="entry name" value="FAD-bd_PCMH_sub1"/>
</dbReference>
<keyword evidence="1" id="KW-0285">Flavoprotein</keyword>
<proteinExistence type="predicted"/>
<dbReference type="SUPFAM" id="SSF56176">
    <property type="entry name" value="FAD-binding/transporter-associated domain-like"/>
    <property type="match status" value="1"/>
</dbReference>
<dbReference type="InterPro" id="IPR005107">
    <property type="entry name" value="CO_DH_flav_C"/>
</dbReference>
<dbReference type="GO" id="GO:0071949">
    <property type="term" value="F:FAD binding"/>
    <property type="evidence" value="ECO:0007669"/>
    <property type="project" value="InterPro"/>
</dbReference>
<organism evidence="5">
    <name type="scientific">marine metagenome</name>
    <dbReference type="NCBI Taxonomy" id="408172"/>
    <lineage>
        <taxon>unclassified sequences</taxon>
        <taxon>metagenomes</taxon>
        <taxon>ecological metagenomes</taxon>
    </lineage>
</organism>
<protein>
    <recommendedName>
        <fullName evidence="4">FAD-binding PCMH-type domain-containing protein</fullName>
    </recommendedName>
</protein>
<dbReference type="AlphaFoldDB" id="A0A382BAY6"/>
<keyword evidence="3" id="KW-0560">Oxidoreductase</keyword>
<evidence type="ECO:0000259" key="4">
    <source>
        <dbReference type="PROSITE" id="PS51387"/>
    </source>
</evidence>
<name>A0A382BAY6_9ZZZZ</name>
<dbReference type="InterPro" id="IPR036318">
    <property type="entry name" value="FAD-bd_PCMH-like_sf"/>
</dbReference>
<dbReference type="PROSITE" id="PS51387">
    <property type="entry name" value="FAD_PCMH"/>
    <property type="match status" value="1"/>
</dbReference>
<dbReference type="Pfam" id="PF00941">
    <property type="entry name" value="FAD_binding_5"/>
    <property type="match status" value="1"/>
</dbReference>
<feature type="domain" description="FAD-binding PCMH-type" evidence="4">
    <location>
        <begin position="1"/>
        <end position="169"/>
    </location>
</feature>
<dbReference type="Gene3D" id="3.30.43.10">
    <property type="entry name" value="Uridine Diphospho-n-acetylenolpyruvylglucosamine Reductase, domain 2"/>
    <property type="match status" value="1"/>
</dbReference>
<dbReference type="SUPFAM" id="SSF55447">
    <property type="entry name" value="CO dehydrogenase flavoprotein C-terminal domain-like"/>
    <property type="match status" value="1"/>
</dbReference>
<dbReference type="InterPro" id="IPR016166">
    <property type="entry name" value="FAD-bd_PCMH"/>
</dbReference>
<sequence length="262" mass="28064">MKTFNYHLAKDIKEAKKITSPNSTFLAGGMTTIPSMKLGLGTYKEIIDIKGIKKLSGIKVSGKILKIGATTKHVEVANSKEVKKSIPSLAALAEGIGDPQVRNRGTIGGSIANNDPAADYPSACIALNASINTSNNRKIDAENFFRGLFETALKKGEIIESIEFEIPQKSNYQKLPNPASRYAVVGVYVAKYKSGTNVGVTGAKSCVYNDKDLANALSKNFSSAEINNVKISHSGMNSDIHASANYRANMVKVFAKKAVEAC</sequence>
<dbReference type="InterPro" id="IPR051312">
    <property type="entry name" value="Diverse_Substr_Oxidored"/>
</dbReference>
<dbReference type="GO" id="GO:0016491">
    <property type="term" value="F:oxidoreductase activity"/>
    <property type="evidence" value="ECO:0007669"/>
    <property type="project" value="UniProtKB-KW"/>
</dbReference>
<dbReference type="Gene3D" id="3.30.465.10">
    <property type="match status" value="1"/>
</dbReference>
<evidence type="ECO:0000256" key="3">
    <source>
        <dbReference type="ARBA" id="ARBA00023002"/>
    </source>
</evidence>
<dbReference type="SMART" id="SM01092">
    <property type="entry name" value="CO_deh_flav_C"/>
    <property type="match status" value="1"/>
</dbReference>
<evidence type="ECO:0000256" key="1">
    <source>
        <dbReference type="ARBA" id="ARBA00022630"/>
    </source>
</evidence>
<dbReference type="InterPro" id="IPR016169">
    <property type="entry name" value="FAD-bd_PCMH_sub2"/>
</dbReference>
<dbReference type="EMBL" id="UINC01028995">
    <property type="protein sequence ID" value="SVB10975.1"/>
    <property type="molecule type" value="Genomic_DNA"/>
</dbReference>